<evidence type="ECO:0000256" key="8">
    <source>
        <dbReference type="SAM" id="MobiDB-lite"/>
    </source>
</evidence>
<evidence type="ECO:0000256" key="3">
    <source>
        <dbReference type="ARBA" id="ARBA00022512"/>
    </source>
</evidence>
<feature type="compositionally biased region" description="Polar residues" evidence="8">
    <location>
        <begin position="159"/>
        <end position="207"/>
    </location>
</feature>
<dbReference type="Gene3D" id="2.60.40.1290">
    <property type="match status" value="1"/>
</dbReference>
<feature type="compositionally biased region" description="Basic and acidic residues" evidence="8">
    <location>
        <begin position="92"/>
        <end position="106"/>
    </location>
</feature>
<dbReference type="Gene3D" id="2.60.40.10">
    <property type="entry name" value="Immunoglobulins"/>
    <property type="match status" value="3"/>
</dbReference>
<keyword evidence="4" id="KW-0964">Secreted</keyword>
<feature type="domain" description="SD-repeat containing protein B" evidence="11">
    <location>
        <begin position="717"/>
        <end position="819"/>
    </location>
</feature>
<dbReference type="SUPFAM" id="SSF117074">
    <property type="entry name" value="Hypothetical protein PA1324"/>
    <property type="match status" value="3"/>
</dbReference>
<dbReference type="Pfam" id="PF17210">
    <property type="entry name" value="SdrD_B"/>
    <property type="match status" value="3"/>
</dbReference>
<feature type="domain" description="YSIRK Gram-positive signal peptide" evidence="9">
    <location>
        <begin position="18"/>
        <end position="43"/>
    </location>
</feature>
<keyword evidence="3" id="KW-0134">Cell wall</keyword>
<evidence type="ECO:0000256" key="4">
    <source>
        <dbReference type="ARBA" id="ARBA00022525"/>
    </source>
</evidence>
<dbReference type="EMBL" id="JADAMT010000031">
    <property type="protein sequence ID" value="MBE2129990.1"/>
    <property type="molecule type" value="Genomic_DNA"/>
</dbReference>
<evidence type="ECO:0000259" key="12">
    <source>
        <dbReference type="Pfam" id="PF17961"/>
    </source>
</evidence>
<name>A0ABR9NEM2_9STAP</name>
<evidence type="ECO:0000256" key="5">
    <source>
        <dbReference type="ARBA" id="ARBA00022729"/>
    </source>
</evidence>
<dbReference type="RefSeq" id="WP_192831258.1">
    <property type="nucleotide sequence ID" value="NZ_JADAMT010000031.1"/>
</dbReference>
<keyword evidence="14" id="KW-1185">Reference proteome</keyword>
<reference evidence="13 14" key="1">
    <citation type="submission" date="2020-10" db="EMBL/GenBank/DDBJ databases">
        <title>Phenotypic and genomic profiling of Staphylococcus argenteus in Canada and the United States and recommendations for clinical result reporting.</title>
        <authorList>
            <person name="Eshaghi A."/>
            <person name="Bommersbach C."/>
            <person name="Zitterman S."/>
            <person name="Burnham C.-A.D."/>
            <person name="Patel R."/>
            <person name="Schuetz A.N."/>
            <person name="Patel S.N."/>
            <person name="Kus J.V."/>
        </authorList>
    </citation>
    <scope>NUCLEOTIDE SEQUENCE [LARGE SCALE GENOMIC DNA]</scope>
    <source>
        <strain evidence="13 14">DSM 28300</strain>
    </source>
</reference>
<feature type="compositionally biased region" description="Basic and acidic residues" evidence="8">
    <location>
        <begin position="61"/>
        <end position="82"/>
    </location>
</feature>
<keyword evidence="6" id="KW-0677">Repeat</keyword>
<feature type="compositionally biased region" description="Acidic residues" evidence="8">
    <location>
        <begin position="903"/>
        <end position="913"/>
    </location>
</feature>
<feature type="domain" description="SD-repeat containing protein B" evidence="11">
    <location>
        <begin position="604"/>
        <end position="709"/>
    </location>
</feature>
<dbReference type="InterPro" id="IPR013783">
    <property type="entry name" value="Ig-like_fold"/>
</dbReference>
<organism evidence="13 14">
    <name type="scientific">Staphylococcus schweitzeri</name>
    <dbReference type="NCBI Taxonomy" id="1654388"/>
    <lineage>
        <taxon>Bacteria</taxon>
        <taxon>Bacillati</taxon>
        <taxon>Bacillota</taxon>
        <taxon>Bacilli</taxon>
        <taxon>Bacillales</taxon>
        <taxon>Staphylococcaceae</taxon>
        <taxon>Staphylococcus</taxon>
    </lineage>
</organism>
<feature type="compositionally biased region" description="Basic and acidic residues" evidence="8">
    <location>
        <begin position="215"/>
        <end position="241"/>
    </location>
</feature>
<dbReference type="SUPFAM" id="SSF49401">
    <property type="entry name" value="Bacterial adhesins"/>
    <property type="match status" value="2"/>
</dbReference>
<dbReference type="PANTHER" id="PTHR23303">
    <property type="entry name" value="CARBOXYPEPTIDASE REGULATORY REGION-CONTAINING"/>
    <property type="match status" value="1"/>
</dbReference>
<evidence type="ECO:0000259" key="9">
    <source>
        <dbReference type="Pfam" id="PF04650"/>
    </source>
</evidence>
<dbReference type="Pfam" id="PF04650">
    <property type="entry name" value="YSIRK_signal"/>
    <property type="match status" value="1"/>
</dbReference>
<dbReference type="InterPro" id="IPR041171">
    <property type="entry name" value="SDR_Ig"/>
</dbReference>
<protein>
    <submittedName>
        <fullName evidence="13">Fibrinogen-binding adhesin SdrG C-terminal domain-containing protein</fullName>
    </submittedName>
</protein>
<evidence type="ECO:0000313" key="13">
    <source>
        <dbReference type="EMBL" id="MBE2129990.1"/>
    </source>
</evidence>
<feature type="region of interest" description="Disordered" evidence="8">
    <location>
        <begin position="894"/>
        <end position="913"/>
    </location>
</feature>
<evidence type="ECO:0000259" key="10">
    <source>
        <dbReference type="Pfam" id="PF10425"/>
    </source>
</evidence>
<dbReference type="Proteomes" id="UP000596960">
    <property type="component" value="Unassembled WGS sequence"/>
</dbReference>
<dbReference type="InterPro" id="IPR011252">
    <property type="entry name" value="Fibrogen-bd_dom1"/>
</dbReference>
<comment type="caution">
    <text evidence="13">The sequence shown here is derived from an EMBL/GenBank/DDBJ whole genome shotgun (WGS) entry which is preliminary data.</text>
</comment>
<evidence type="ECO:0000256" key="6">
    <source>
        <dbReference type="ARBA" id="ARBA00022737"/>
    </source>
</evidence>
<dbReference type="NCBIfam" id="TIGR01168">
    <property type="entry name" value="YSIRK_signal"/>
    <property type="match status" value="1"/>
</dbReference>
<dbReference type="Pfam" id="PF17961">
    <property type="entry name" value="Big_8"/>
    <property type="match status" value="1"/>
</dbReference>
<keyword evidence="5" id="KW-0732">Signal</keyword>
<dbReference type="InterPro" id="IPR011266">
    <property type="entry name" value="Adhesin_Fg-bd_dom_2"/>
</dbReference>
<evidence type="ECO:0000256" key="7">
    <source>
        <dbReference type="ARBA" id="ARBA00023088"/>
    </source>
</evidence>
<proteinExistence type="inferred from homology"/>
<evidence type="ECO:0000256" key="2">
    <source>
        <dbReference type="ARBA" id="ARBA00007257"/>
    </source>
</evidence>
<comment type="similarity">
    <text evidence="2">Belongs to the serine-aspartate repeat-containing protein (SDr) family.</text>
</comment>
<evidence type="ECO:0000256" key="1">
    <source>
        <dbReference type="ARBA" id="ARBA00004168"/>
    </source>
</evidence>
<dbReference type="Pfam" id="PF10425">
    <property type="entry name" value="SdrG_C_C"/>
    <property type="match status" value="1"/>
</dbReference>
<dbReference type="PANTHER" id="PTHR23303:SF15">
    <property type="entry name" value="COLOSSIN-A"/>
    <property type="match status" value="1"/>
</dbReference>
<feature type="non-terminal residue" evidence="13">
    <location>
        <position position="942"/>
    </location>
</feature>
<dbReference type="InterPro" id="IPR033764">
    <property type="entry name" value="Sdr_B"/>
</dbReference>
<feature type="domain" description="SDR-like Ig" evidence="12">
    <location>
        <begin position="299"/>
        <end position="396"/>
    </location>
</feature>
<gene>
    <name evidence="13" type="ORF">ILQ21_13195</name>
</gene>
<dbReference type="InterPro" id="IPR008966">
    <property type="entry name" value="Adhesion_dom_sf"/>
</dbReference>
<dbReference type="InterPro" id="IPR051417">
    <property type="entry name" value="SDr/BOS_complex"/>
</dbReference>
<feature type="region of interest" description="Disordered" evidence="8">
    <location>
        <begin position="675"/>
        <end position="699"/>
    </location>
</feature>
<feature type="domain" description="Fibrinogen-binding" evidence="10">
    <location>
        <begin position="427"/>
        <end position="581"/>
    </location>
</feature>
<accession>A0ABR9NEM2</accession>
<dbReference type="InterPro" id="IPR005877">
    <property type="entry name" value="YSIRK_signal_dom"/>
</dbReference>
<feature type="domain" description="SD-repeat containing protein B" evidence="11">
    <location>
        <begin position="827"/>
        <end position="930"/>
    </location>
</feature>
<feature type="region of interest" description="Disordered" evidence="8">
    <location>
        <begin position="54"/>
        <end position="248"/>
    </location>
</feature>
<evidence type="ECO:0000313" key="14">
    <source>
        <dbReference type="Proteomes" id="UP000596960"/>
    </source>
</evidence>
<dbReference type="Gene3D" id="2.60.40.1280">
    <property type="match status" value="1"/>
</dbReference>
<comment type="subcellular location">
    <subcellularLocation>
        <location evidence="1">Secreted</location>
        <location evidence="1">Cell wall</location>
        <topology evidence="1">Peptidoglycan-anchor</topology>
    </subcellularLocation>
</comment>
<feature type="compositionally biased region" description="Polar residues" evidence="8">
    <location>
        <begin position="108"/>
        <end position="138"/>
    </location>
</feature>
<keyword evidence="7" id="KW-0572">Peptidoglycan-anchor</keyword>
<sequence>MINRDNKKAITKKGMISNRLNKFSIRKYTVGTASILVGTTLIFGLGNQEAKAAENTSTENAKQDEASTSDNKEVVSETENKSTTESNSTNSIKKETNTESQSEAKEAPTTSRNQQQQNNAITSTETKPQNIENKNVKPSTDKTATEDTSVILEEKKVPNDTNNDVTTKPSTSENQPTSTTPKESTITESSQPQSTPSKVDNQVTDATNPKAPVHVSKDELKNNPDKLKELVRNDSNTDRSTKPVATAPTSVAPKRVNAKMRFAVAQPAAVASNNVNDLIKVTKQTIKVGDGKDNVAAAHDGEDIEYDTEFTIDNKVKKGDTMTVNYDKNVIPSDLTDKNDPIDITDPSGEVIAKGTFDKATKQITYTFTDYVDKYEDIKARLTLYSYIDKQTVPNETSLNLTFATAGKETSQNVTVDYQDPMVHGDSNIQSIFTNLDENKQTIEQQIYVNPLKKAATNTKVDIAGSQVDDYGNVKLGNGSTTIDQNTEIKVYKVNSNQQLPQSNRIYDFSQYEDVTSQFDNKKSFSNNVATLDFGNIDSAYIIKVVSKYTPKSDGEIDIAQGASMRTTDKYGYYSYAGYSNYIVTSTDSGGGDGTVKPEEKLYKIGDYVWEDVDKDGIQGTDSKEKPMANVLVTLTYPDGTTKSVRTDDKGHYEFGGLKDGETYTVKFETPAGYLPTKQNGTTDGEKDSNGSSVTVKINGKDDMSLDTGFYKEPKYNLGDYVWEDTNKDGIQDANEPGIKDVKVTLKDSTGKVIETTTTDASGKYKFTDLDNGNYTVEFETPAGYTPTVKNTTSEDKDSNGLTTTGVIKDQDNWTLDSGFYKTPKYSLGDYVWYDSNKDGKQDSTEKGIKDVKVTLLNEKGEVIGTTKTDENGKYRFDNLDSGKYKVIFEKPAGLTQTGTNTTEDDKDADGGEVDVTITDHDDFTIDNGYFEEETSDSDSDS</sequence>
<evidence type="ECO:0000259" key="11">
    <source>
        <dbReference type="Pfam" id="PF17210"/>
    </source>
</evidence>